<dbReference type="RefSeq" id="WP_171200386.1">
    <property type="nucleotide sequence ID" value="NZ_JABEND010000007.1"/>
</dbReference>
<accession>A0A849AAQ2</accession>
<protein>
    <recommendedName>
        <fullName evidence="3">DUF3800 domain-containing protein</fullName>
    </recommendedName>
</protein>
<evidence type="ECO:0000313" key="1">
    <source>
        <dbReference type="EMBL" id="NNG36703.1"/>
    </source>
</evidence>
<proteinExistence type="predicted"/>
<organism evidence="1 2">
    <name type="scientific">Nakamurella aerolata</name>
    <dbReference type="NCBI Taxonomy" id="1656892"/>
    <lineage>
        <taxon>Bacteria</taxon>
        <taxon>Bacillati</taxon>
        <taxon>Actinomycetota</taxon>
        <taxon>Actinomycetes</taxon>
        <taxon>Nakamurellales</taxon>
        <taxon>Nakamurellaceae</taxon>
        <taxon>Nakamurella</taxon>
    </lineage>
</organism>
<dbReference type="AlphaFoldDB" id="A0A849AAQ2"/>
<reference evidence="1 2" key="1">
    <citation type="submission" date="2020-05" db="EMBL/GenBank/DDBJ databases">
        <title>Nakamurella sp. DB0629 isolated from air conditioner.</title>
        <authorList>
            <person name="Kim D.H."/>
            <person name="Kim D.-U."/>
        </authorList>
    </citation>
    <scope>NUCLEOTIDE SEQUENCE [LARGE SCALE GENOMIC DNA]</scope>
    <source>
        <strain evidence="1 2">DB0629</strain>
    </source>
</reference>
<keyword evidence="2" id="KW-1185">Reference proteome</keyword>
<name>A0A849AAQ2_9ACTN</name>
<evidence type="ECO:0008006" key="3">
    <source>
        <dbReference type="Google" id="ProtNLM"/>
    </source>
</evidence>
<dbReference type="EMBL" id="JABEND010000007">
    <property type="protein sequence ID" value="NNG36703.1"/>
    <property type="molecule type" value="Genomic_DNA"/>
</dbReference>
<gene>
    <name evidence="1" type="ORF">HKD39_13475</name>
</gene>
<evidence type="ECO:0000313" key="2">
    <source>
        <dbReference type="Proteomes" id="UP000562984"/>
    </source>
</evidence>
<comment type="caution">
    <text evidence="1">The sequence shown here is derived from an EMBL/GenBank/DDBJ whole genome shotgun (WGS) entry which is preliminary data.</text>
</comment>
<dbReference type="Proteomes" id="UP000562984">
    <property type="component" value="Unassembled WGS sequence"/>
</dbReference>
<sequence length="175" mass="19799">MSSHVFVDETKRRGYLLVASAVVTGDLADTRRMLRGLVLPGQRRLHMKDESDSRKRSIATAIAVSGISATIYDAGRRHQSERERRAECLRTLVSDLAGRDIAMLVLEQDDTLVASDRKLLYRATRDAGCAELRYEHHRAATEQLLALPDAIAWCWAKGEDWRRRIEPVVTDVRTV</sequence>